<dbReference type="GO" id="GO:0003677">
    <property type="term" value="F:DNA binding"/>
    <property type="evidence" value="ECO:0007669"/>
    <property type="project" value="InterPro"/>
</dbReference>
<comment type="caution">
    <text evidence="3">The sequence shown here is derived from an EMBL/GenBank/DDBJ whole genome shotgun (WGS) entry which is preliminary data.</text>
</comment>
<keyword evidence="1" id="KW-0472">Membrane</keyword>
<proteinExistence type="predicted"/>
<dbReference type="InterPro" id="IPR001387">
    <property type="entry name" value="Cro/C1-type_HTH"/>
</dbReference>
<feature type="transmembrane region" description="Helical" evidence="1">
    <location>
        <begin position="113"/>
        <end position="130"/>
    </location>
</feature>
<dbReference type="Pfam" id="PF13413">
    <property type="entry name" value="HTH_25"/>
    <property type="match status" value="1"/>
</dbReference>
<dbReference type="AlphaFoldDB" id="A0A4R5UDB3"/>
<dbReference type="Gene3D" id="1.10.260.40">
    <property type="entry name" value="lambda repressor-like DNA-binding domains"/>
    <property type="match status" value="1"/>
</dbReference>
<dbReference type="InterPro" id="IPR050400">
    <property type="entry name" value="Bact_Cytoskel_RodZ"/>
</dbReference>
<organism evidence="3 4">
    <name type="scientific">Luteimonas terrae</name>
    <dbReference type="NCBI Taxonomy" id="1530191"/>
    <lineage>
        <taxon>Bacteria</taxon>
        <taxon>Pseudomonadati</taxon>
        <taxon>Pseudomonadota</taxon>
        <taxon>Gammaproteobacteria</taxon>
        <taxon>Lysobacterales</taxon>
        <taxon>Lysobacteraceae</taxon>
        <taxon>Luteimonas</taxon>
    </lineage>
</organism>
<reference evidence="3 4" key="1">
    <citation type="submission" date="2019-03" db="EMBL/GenBank/DDBJ databases">
        <title>Luteimonas zhaokaii sp.nov., isolated from the rectal contents of Plateau pika in Yushu, Qinghai Province, China.</title>
        <authorList>
            <person name="Zhang G."/>
        </authorList>
    </citation>
    <scope>NUCLEOTIDE SEQUENCE [LARGE SCALE GENOMIC DNA]</scope>
    <source>
        <strain evidence="3 4">THG-MD21</strain>
    </source>
</reference>
<dbReference type="SUPFAM" id="SSF47413">
    <property type="entry name" value="lambda repressor-like DNA-binding domains"/>
    <property type="match status" value="1"/>
</dbReference>
<feature type="domain" description="Cytoskeleton protein RodZ-like C-terminal" evidence="2">
    <location>
        <begin position="198"/>
        <end position="269"/>
    </location>
</feature>
<keyword evidence="1" id="KW-0812">Transmembrane</keyword>
<dbReference type="InterPro" id="IPR010982">
    <property type="entry name" value="Lambda_DNA-bd_dom_sf"/>
</dbReference>
<keyword evidence="1" id="KW-1133">Transmembrane helix</keyword>
<dbReference type="EMBL" id="SMTG01000002">
    <property type="protein sequence ID" value="TDK33141.1"/>
    <property type="molecule type" value="Genomic_DNA"/>
</dbReference>
<sequence length="281" mass="29811">MSSSHQTMPAESPGVGERLRDARVEAGLSVPEVASRLRMQIRVVEALEAGNWARLGAPVFVRGQLRSYLRLLKLPESLADTVPDALSTRPMDLTPRTYTPPMQRMLDKAMGRAVYVVITALIAVPVWVATRSHVDNSRPVETASLGLDGGAAAQPVEAARPARPTPVTASLGAIPKRMPGEMPVADVAAPPVNASDLVLRFSGDSWIEVLAPDGSQVEQALVQAGQERRFAAGSVGRVKLGNAGVVEVLRGGDVQDLSRFQRANVARFTVSSDGALAPVSE</sequence>
<protein>
    <submittedName>
        <fullName evidence="3">Helix-turn-helix domain-containing protein</fullName>
    </submittedName>
</protein>
<evidence type="ECO:0000313" key="3">
    <source>
        <dbReference type="EMBL" id="TDK33141.1"/>
    </source>
</evidence>
<dbReference type="Pfam" id="PF13464">
    <property type="entry name" value="RodZ_C"/>
    <property type="match status" value="1"/>
</dbReference>
<keyword evidence="4" id="KW-1185">Reference proteome</keyword>
<dbReference type="RefSeq" id="WP_133392644.1">
    <property type="nucleotide sequence ID" value="NZ_SMTG01000002.1"/>
</dbReference>
<dbReference type="CDD" id="cd00093">
    <property type="entry name" value="HTH_XRE"/>
    <property type="match status" value="1"/>
</dbReference>
<dbReference type="Proteomes" id="UP000295543">
    <property type="component" value="Unassembled WGS sequence"/>
</dbReference>
<evidence type="ECO:0000313" key="4">
    <source>
        <dbReference type="Proteomes" id="UP000295543"/>
    </source>
</evidence>
<dbReference type="PANTHER" id="PTHR34475">
    <property type="match status" value="1"/>
</dbReference>
<accession>A0A4R5UDB3</accession>
<name>A0A4R5UDB3_9GAMM</name>
<evidence type="ECO:0000259" key="2">
    <source>
        <dbReference type="Pfam" id="PF13464"/>
    </source>
</evidence>
<evidence type="ECO:0000256" key="1">
    <source>
        <dbReference type="SAM" id="Phobius"/>
    </source>
</evidence>
<dbReference type="InterPro" id="IPR025194">
    <property type="entry name" value="RodZ-like_C"/>
</dbReference>
<dbReference type="PANTHER" id="PTHR34475:SF1">
    <property type="entry name" value="CYTOSKELETON PROTEIN RODZ"/>
    <property type="match status" value="1"/>
</dbReference>
<gene>
    <name evidence="3" type="ORF">E2F49_03610</name>
</gene>
<dbReference type="OrthoDB" id="9790252at2"/>